<evidence type="ECO:0000313" key="8">
    <source>
        <dbReference type="Proteomes" id="UP000504637"/>
    </source>
</evidence>
<dbReference type="RefSeq" id="XP_033454897.1">
    <property type="nucleotide sequence ID" value="XM_033599116.1"/>
</dbReference>
<evidence type="ECO:0000259" key="6">
    <source>
        <dbReference type="Pfam" id="PF01494"/>
    </source>
</evidence>
<protein>
    <recommendedName>
        <fullName evidence="10">Phenol 2-monooxygenase</fullName>
    </recommendedName>
</protein>
<dbReference type="Gene3D" id="3.30.9.10">
    <property type="entry name" value="D-Amino Acid Oxidase, subunit A, domain 2"/>
    <property type="match status" value="1"/>
</dbReference>
<organism evidence="9">
    <name type="scientific">Dissoconium aciculare CBS 342.82</name>
    <dbReference type="NCBI Taxonomy" id="1314786"/>
    <lineage>
        <taxon>Eukaryota</taxon>
        <taxon>Fungi</taxon>
        <taxon>Dikarya</taxon>
        <taxon>Ascomycota</taxon>
        <taxon>Pezizomycotina</taxon>
        <taxon>Dothideomycetes</taxon>
        <taxon>Dothideomycetidae</taxon>
        <taxon>Mycosphaerellales</taxon>
        <taxon>Dissoconiaceae</taxon>
        <taxon>Dissoconium</taxon>
    </lineage>
</organism>
<dbReference type="AlphaFoldDB" id="A0A6J3LPJ1"/>
<dbReference type="InterPro" id="IPR050641">
    <property type="entry name" value="RIFMO-like"/>
</dbReference>
<dbReference type="Gene3D" id="3.50.50.60">
    <property type="entry name" value="FAD/NAD(P)-binding domain"/>
    <property type="match status" value="1"/>
</dbReference>
<name>A0A6J3LPJ1_9PEZI</name>
<dbReference type="InterPro" id="IPR012941">
    <property type="entry name" value="Phe_hydrox_C_dim_dom"/>
</dbReference>
<dbReference type="Pfam" id="PF01494">
    <property type="entry name" value="FAD_binding_3"/>
    <property type="match status" value="2"/>
</dbReference>
<comment type="similarity">
    <text evidence="1">Belongs to the PheA/TfdB FAD monooxygenase family.</text>
</comment>
<keyword evidence="4" id="KW-0560">Oxidoreductase</keyword>
<proteinExistence type="inferred from homology"/>
<gene>
    <name evidence="9" type="ORF">K489DRAFT_139476</name>
</gene>
<dbReference type="PANTHER" id="PTHR43004">
    <property type="entry name" value="TRK SYSTEM POTASSIUM UPTAKE PROTEIN"/>
    <property type="match status" value="1"/>
</dbReference>
<dbReference type="Gene3D" id="3.40.30.20">
    <property type="match status" value="1"/>
</dbReference>
<sequence>MMDTLHLAIWKLRKDLAFDLCIIRDYQTSATQEQRVKMTSSIPTSETDVLVVGAGPAGLIASWWIARCGLGVRVVDKDPNALLHGRADGMRARLVEMFDSMGYGLQESVLKESFPLLKSASWLRDANGHIQRVEQLPLYEDHRRPLVTPYQPAALSQGRIEQLIQRAISDVSDGKVRVERGREAVSLVIEKELANDADAFPIAITLQDSDKGFSANSKYNGSATITTPDWHNEDKPATTNGTSDPEGKHTASNPETNGETRNLETIRAKYVIGCDGARSWLRKQLGFKTEGSHTNTVWVALDIYPLTDFPDVRRPTGVQTTYGTTLMIPREKGLLRIYIPFGEDGKDATRAGVTLEQARTRVKEAFQPYQFDFEKCQWWSAYSLGQRYTETATHAETARIFLCGDALHNNSPLIGLGLNVSAQDAWNLGWKIALAVSAPSQLNRRAFLDSYETERLPVAKRLVWYDRNWTTLFNKALVEPGVIIQRYHEFRNFSDSYILEYPDSALVSRSLSTQTASSNLLVGESFTHARVVMQADGQTYWTSARLKAKGQFHIVLLAGDIGAKEQKNRVDGFCDQLLNRNQGKSLLYDRYPYCFPTEASDYDRSDVDRGREASMINLIAIHTSAKDHPLLEFHEAMRGPNHSRFGWDASKVMADIEVPYDRYCDGTAYSTWGVDRTKGAVVVLRPDLHIGWIGNLEDYAQLEKFFEGALGQAWDVSGGKILP</sequence>
<dbReference type="InterPro" id="IPR036249">
    <property type="entry name" value="Thioredoxin-like_sf"/>
</dbReference>
<evidence type="ECO:0000256" key="3">
    <source>
        <dbReference type="ARBA" id="ARBA00022827"/>
    </source>
</evidence>
<keyword evidence="8" id="KW-1185">Reference proteome</keyword>
<feature type="region of interest" description="Disordered" evidence="5">
    <location>
        <begin position="223"/>
        <end position="262"/>
    </location>
</feature>
<dbReference type="InterPro" id="IPR002938">
    <property type="entry name" value="FAD-bd"/>
</dbReference>
<dbReference type="Proteomes" id="UP000504637">
    <property type="component" value="Unplaced"/>
</dbReference>
<dbReference type="PRINTS" id="PR00420">
    <property type="entry name" value="RNGMNOXGNASE"/>
</dbReference>
<dbReference type="InterPro" id="IPR036188">
    <property type="entry name" value="FAD/NAD-bd_sf"/>
</dbReference>
<evidence type="ECO:0000256" key="5">
    <source>
        <dbReference type="SAM" id="MobiDB-lite"/>
    </source>
</evidence>
<keyword evidence="3" id="KW-0274">FAD</keyword>
<reference evidence="9" key="2">
    <citation type="submission" date="2020-04" db="EMBL/GenBank/DDBJ databases">
        <authorList>
            <consortium name="NCBI Genome Project"/>
        </authorList>
    </citation>
    <scope>NUCLEOTIDE SEQUENCE</scope>
    <source>
        <strain evidence="9">CBS 342.82</strain>
    </source>
</reference>
<dbReference type="OrthoDB" id="1716816at2759"/>
<feature type="compositionally biased region" description="Polar residues" evidence="5">
    <location>
        <begin position="250"/>
        <end position="260"/>
    </location>
</feature>
<evidence type="ECO:0008006" key="10">
    <source>
        <dbReference type="Google" id="ProtNLM"/>
    </source>
</evidence>
<reference evidence="9" key="3">
    <citation type="submission" date="2025-08" db="UniProtKB">
        <authorList>
            <consortium name="RefSeq"/>
        </authorList>
    </citation>
    <scope>IDENTIFICATION</scope>
    <source>
        <strain evidence="9">CBS 342.82</strain>
    </source>
</reference>
<evidence type="ECO:0000313" key="9">
    <source>
        <dbReference type="RefSeq" id="XP_033454897.1"/>
    </source>
</evidence>
<dbReference type="CDD" id="cd02979">
    <property type="entry name" value="PHOX_C"/>
    <property type="match status" value="1"/>
</dbReference>
<evidence type="ECO:0000256" key="2">
    <source>
        <dbReference type="ARBA" id="ARBA00022630"/>
    </source>
</evidence>
<accession>A0A6J3LPJ1</accession>
<evidence type="ECO:0000256" key="4">
    <source>
        <dbReference type="ARBA" id="ARBA00023002"/>
    </source>
</evidence>
<dbReference type="PANTHER" id="PTHR43004:SF20">
    <property type="entry name" value="2-MONOOXYGENASE, PUTATIVE (AFU_ORTHOLOGUE AFUA_1G13660)-RELATED"/>
    <property type="match status" value="1"/>
</dbReference>
<keyword evidence="2" id="KW-0285">Flavoprotein</keyword>
<dbReference type="GO" id="GO:0071949">
    <property type="term" value="F:FAD binding"/>
    <property type="evidence" value="ECO:0007669"/>
    <property type="project" value="InterPro"/>
</dbReference>
<dbReference type="SUPFAM" id="SSF51905">
    <property type="entry name" value="FAD/NAD(P)-binding domain"/>
    <property type="match status" value="1"/>
</dbReference>
<feature type="domain" description="FAD-binding" evidence="6">
    <location>
        <begin position="242"/>
        <end position="463"/>
    </location>
</feature>
<feature type="domain" description="FAD-binding" evidence="6">
    <location>
        <begin position="46"/>
        <end position="186"/>
    </location>
</feature>
<feature type="domain" description="Phenol hydroxylase-like C-terminal dimerisation" evidence="7">
    <location>
        <begin position="500"/>
        <end position="710"/>
    </location>
</feature>
<dbReference type="SUPFAM" id="SSF52833">
    <property type="entry name" value="Thioredoxin-like"/>
    <property type="match status" value="1"/>
</dbReference>
<dbReference type="Pfam" id="PF07976">
    <property type="entry name" value="Phe_hydrox_dim"/>
    <property type="match status" value="1"/>
</dbReference>
<dbReference type="SUPFAM" id="SSF54373">
    <property type="entry name" value="FAD-linked reductases, C-terminal domain"/>
    <property type="match status" value="1"/>
</dbReference>
<dbReference type="GeneID" id="54356915"/>
<dbReference type="GO" id="GO:0016709">
    <property type="term" value="F:oxidoreductase activity, acting on paired donors, with incorporation or reduction of molecular oxygen, NAD(P)H as one donor, and incorporation of one atom of oxygen"/>
    <property type="evidence" value="ECO:0007669"/>
    <property type="project" value="UniProtKB-ARBA"/>
</dbReference>
<dbReference type="InterPro" id="IPR038220">
    <property type="entry name" value="PHOX_C_sf"/>
</dbReference>
<evidence type="ECO:0000256" key="1">
    <source>
        <dbReference type="ARBA" id="ARBA00007801"/>
    </source>
</evidence>
<reference evidence="9" key="1">
    <citation type="submission" date="2020-01" db="EMBL/GenBank/DDBJ databases">
        <authorList>
            <consortium name="DOE Joint Genome Institute"/>
            <person name="Haridas S."/>
            <person name="Albert R."/>
            <person name="Binder M."/>
            <person name="Bloem J."/>
            <person name="Labutti K."/>
            <person name="Salamov A."/>
            <person name="Andreopoulos B."/>
            <person name="Baker S.E."/>
            <person name="Barry K."/>
            <person name="Bills G."/>
            <person name="Bluhm B.H."/>
            <person name="Cannon C."/>
            <person name="Castanera R."/>
            <person name="Culley D.E."/>
            <person name="Daum C."/>
            <person name="Ezra D."/>
            <person name="Gonzalez J.B."/>
            <person name="Henrissat B."/>
            <person name="Kuo A."/>
            <person name="Liang C."/>
            <person name="Lipzen A."/>
            <person name="Lutzoni F."/>
            <person name="Magnuson J."/>
            <person name="Mondo S."/>
            <person name="Nolan M."/>
            <person name="Ohm R."/>
            <person name="Pangilinan J."/>
            <person name="Park H.-J."/>
            <person name="Ramirez L."/>
            <person name="Alfaro M."/>
            <person name="Sun H."/>
            <person name="Tritt A."/>
            <person name="Yoshinaga Y."/>
            <person name="Zwiers L.-H."/>
            <person name="Turgeon B.G."/>
            <person name="Goodwin S.B."/>
            <person name="Spatafora J.W."/>
            <person name="Crous P.W."/>
            <person name="Grigoriev I.V."/>
        </authorList>
    </citation>
    <scope>NUCLEOTIDE SEQUENCE</scope>
    <source>
        <strain evidence="9">CBS 342.82</strain>
    </source>
</reference>
<evidence type="ECO:0000259" key="7">
    <source>
        <dbReference type="Pfam" id="PF07976"/>
    </source>
</evidence>